<dbReference type="NCBIfam" id="TIGR00086">
    <property type="entry name" value="smpB"/>
    <property type="match status" value="1"/>
</dbReference>
<comment type="function">
    <text evidence="3">Required for rescue of stalled ribosomes mediated by trans-translation. Binds to transfer-messenger RNA (tmRNA), required for stable association of tmRNA with ribosomes. tmRNA and SmpB together mimic tRNA shape, replacing the anticodon stem-loop with SmpB. tmRNA is encoded by the ssrA gene; the 2 termini fold to resemble tRNA(Ala) and it encodes a 'tag peptide', a short internal open reading frame. During trans-translation Ala-aminoacylated tmRNA acts like a tRNA, entering the A-site of stalled ribosomes, displacing the stalled mRNA. The ribosome then switches to translate the ORF on the tmRNA; the nascent peptide is terminated with the 'tag peptide' encoded by the tmRNA and targeted for degradation. The ribosome is freed to recommence translation, which seems to be the essential function of trans-translation.</text>
</comment>
<evidence type="ECO:0000256" key="2">
    <source>
        <dbReference type="ARBA" id="ARBA00022884"/>
    </source>
</evidence>
<dbReference type="GO" id="GO:0005829">
    <property type="term" value="C:cytosol"/>
    <property type="evidence" value="ECO:0007669"/>
    <property type="project" value="TreeGrafter"/>
</dbReference>
<dbReference type="PANTHER" id="PTHR30308:SF2">
    <property type="entry name" value="SSRA-BINDING PROTEIN"/>
    <property type="match status" value="1"/>
</dbReference>
<dbReference type="InterPro" id="IPR000037">
    <property type="entry name" value="SsrA-bd_prot"/>
</dbReference>
<dbReference type="CDD" id="cd09294">
    <property type="entry name" value="SmpB"/>
    <property type="match status" value="1"/>
</dbReference>
<keyword evidence="1 3" id="KW-0963">Cytoplasm</keyword>
<evidence type="ECO:0000313" key="5">
    <source>
        <dbReference type="Proteomes" id="UP000229703"/>
    </source>
</evidence>
<dbReference type="GO" id="GO:0070930">
    <property type="term" value="P:trans-translation-dependent protein tagging"/>
    <property type="evidence" value="ECO:0007669"/>
    <property type="project" value="TreeGrafter"/>
</dbReference>
<dbReference type="EMBL" id="PFJK01000155">
    <property type="protein sequence ID" value="PIX77289.1"/>
    <property type="molecule type" value="Genomic_DNA"/>
</dbReference>
<dbReference type="PROSITE" id="PS01317">
    <property type="entry name" value="SSRP"/>
    <property type="match status" value="1"/>
</dbReference>
<keyword evidence="2 3" id="KW-0694">RNA-binding</keyword>
<dbReference type="HAMAP" id="MF_00023">
    <property type="entry name" value="SmpB"/>
    <property type="match status" value="1"/>
</dbReference>
<evidence type="ECO:0000313" key="4">
    <source>
        <dbReference type="EMBL" id="PIX77289.1"/>
    </source>
</evidence>
<organism evidence="4 5">
    <name type="scientific">bacterium (Candidatus Ratteibacteria) CG_4_10_14_3_um_filter_41_18</name>
    <dbReference type="NCBI Taxonomy" id="2014287"/>
    <lineage>
        <taxon>Bacteria</taxon>
        <taxon>Candidatus Ratteibacteria</taxon>
    </lineage>
</organism>
<dbReference type="AlphaFoldDB" id="A0A2M7M3M2"/>
<evidence type="ECO:0000256" key="1">
    <source>
        <dbReference type="ARBA" id="ARBA00022490"/>
    </source>
</evidence>
<sequence length="147" mass="17241">MKVIARNKRALHDYQILEKIESGVQLIGSEVKSIRQGKVSLNEAFARVDQGEVFLYNMHITPYEYDSLQKLDPNRARKLLLHRREIEALVGKLAKGFTLVPLALYFKRRRVKVELALARGKREFEKRELIKKKEAEKEIRKSLKLRV</sequence>
<protein>
    <recommendedName>
        <fullName evidence="3">SsrA-binding protein</fullName>
    </recommendedName>
    <alternativeName>
        <fullName evidence="3">Small protein B</fullName>
    </alternativeName>
</protein>
<dbReference type="SUPFAM" id="SSF74982">
    <property type="entry name" value="Small protein B (SmpB)"/>
    <property type="match status" value="1"/>
</dbReference>
<accession>A0A2M7M3M2</accession>
<dbReference type="GO" id="GO:0003723">
    <property type="term" value="F:RNA binding"/>
    <property type="evidence" value="ECO:0007669"/>
    <property type="project" value="UniProtKB-UniRule"/>
</dbReference>
<proteinExistence type="inferred from homology"/>
<dbReference type="InterPro" id="IPR020081">
    <property type="entry name" value="SsrA-bd_prot_CS"/>
</dbReference>
<evidence type="ECO:0000256" key="3">
    <source>
        <dbReference type="HAMAP-Rule" id="MF_00023"/>
    </source>
</evidence>
<dbReference type="PANTHER" id="PTHR30308">
    <property type="entry name" value="TMRNA-BINDING COMPONENT OF TRANS-TRANSLATION TAGGING COMPLEX"/>
    <property type="match status" value="1"/>
</dbReference>
<dbReference type="Pfam" id="PF01668">
    <property type="entry name" value="SmpB"/>
    <property type="match status" value="1"/>
</dbReference>
<dbReference type="Gene3D" id="2.40.280.10">
    <property type="match status" value="1"/>
</dbReference>
<dbReference type="NCBIfam" id="NF003843">
    <property type="entry name" value="PRK05422.1"/>
    <property type="match status" value="1"/>
</dbReference>
<reference evidence="5" key="1">
    <citation type="submission" date="2017-09" db="EMBL/GenBank/DDBJ databases">
        <title>Depth-based differentiation of microbial function through sediment-hosted aquifers and enrichment of novel symbionts in the deep terrestrial subsurface.</title>
        <authorList>
            <person name="Probst A.J."/>
            <person name="Ladd B."/>
            <person name="Jarett J.K."/>
            <person name="Geller-Mcgrath D.E."/>
            <person name="Sieber C.M.K."/>
            <person name="Emerson J.B."/>
            <person name="Anantharaman K."/>
            <person name="Thomas B.C."/>
            <person name="Malmstrom R."/>
            <person name="Stieglmeier M."/>
            <person name="Klingl A."/>
            <person name="Woyke T."/>
            <person name="Ryan C.M."/>
            <person name="Banfield J.F."/>
        </authorList>
    </citation>
    <scope>NUCLEOTIDE SEQUENCE [LARGE SCALE GENOMIC DNA]</scope>
</reference>
<dbReference type="GO" id="GO:0070929">
    <property type="term" value="P:trans-translation"/>
    <property type="evidence" value="ECO:0007669"/>
    <property type="project" value="UniProtKB-UniRule"/>
</dbReference>
<dbReference type="InterPro" id="IPR023620">
    <property type="entry name" value="SmpB"/>
</dbReference>
<dbReference type="Proteomes" id="UP000229703">
    <property type="component" value="Unassembled WGS sequence"/>
</dbReference>
<comment type="subcellular location">
    <subcellularLocation>
        <location evidence="3">Cytoplasm</location>
    </subcellularLocation>
    <text evidence="3">The tmRNA-SmpB complex associates with stalled 70S ribosomes.</text>
</comment>
<gene>
    <name evidence="3" type="primary">smpB</name>
    <name evidence="4" type="ORF">COZ37_03450</name>
</gene>
<name>A0A2M7M3M2_9BACT</name>
<comment type="caution">
    <text evidence="4">The sequence shown here is derived from an EMBL/GenBank/DDBJ whole genome shotgun (WGS) entry which is preliminary data.</text>
</comment>
<comment type="similarity">
    <text evidence="3">Belongs to the SmpB family.</text>
</comment>